<dbReference type="RefSeq" id="WP_171976053.1">
    <property type="nucleotide sequence ID" value="NZ_CAWOXK010000001.1"/>
</dbReference>
<gene>
    <name evidence="2" type="ORF">DP114_10565</name>
</gene>
<dbReference type="InterPro" id="IPR004323">
    <property type="entry name" value="Ion_tolerance_CutA"/>
</dbReference>
<sequence>MKLYYITLNNSDEARQIGRALLEQKLAVCVNWFPITCAYIWKGEITEEPEVVLIVKTQSGYREQIEEVILQHITYTNFIAEISPTEINKGFLEWLNAEVPLPLKKLERLN</sequence>
<dbReference type="InterPro" id="IPR011322">
    <property type="entry name" value="N-reg_PII-like_a/b"/>
</dbReference>
<organism evidence="2 3">
    <name type="scientific">Brasilonema sennae CENA114</name>
    <dbReference type="NCBI Taxonomy" id="415709"/>
    <lineage>
        <taxon>Bacteria</taxon>
        <taxon>Bacillati</taxon>
        <taxon>Cyanobacteriota</taxon>
        <taxon>Cyanophyceae</taxon>
        <taxon>Nostocales</taxon>
        <taxon>Scytonemataceae</taxon>
        <taxon>Brasilonema</taxon>
        <taxon>Bromeliae group (in: Brasilonema)</taxon>
    </lineage>
</organism>
<dbReference type="GO" id="GO:0005507">
    <property type="term" value="F:copper ion binding"/>
    <property type="evidence" value="ECO:0007669"/>
    <property type="project" value="TreeGrafter"/>
</dbReference>
<evidence type="ECO:0000313" key="2">
    <source>
        <dbReference type="EMBL" id="QDL08284.1"/>
    </source>
</evidence>
<evidence type="ECO:0000256" key="1">
    <source>
        <dbReference type="ARBA" id="ARBA00010169"/>
    </source>
</evidence>
<accession>A0A856MD76</accession>
<dbReference type="SUPFAM" id="SSF54913">
    <property type="entry name" value="GlnB-like"/>
    <property type="match status" value="1"/>
</dbReference>
<dbReference type="PANTHER" id="PTHR23419:SF8">
    <property type="entry name" value="FI09726P"/>
    <property type="match status" value="1"/>
</dbReference>
<keyword evidence="3" id="KW-1185">Reference proteome</keyword>
<dbReference type="Proteomes" id="UP000503129">
    <property type="component" value="Chromosome"/>
</dbReference>
<proteinExistence type="inferred from homology"/>
<protein>
    <submittedName>
        <fullName evidence="2">Divalent-cation tolerance protein CutA</fullName>
    </submittedName>
</protein>
<evidence type="ECO:0000313" key="3">
    <source>
        <dbReference type="Proteomes" id="UP000503129"/>
    </source>
</evidence>
<dbReference type="KEGG" id="bsen:DP114_10565"/>
<dbReference type="PANTHER" id="PTHR23419">
    <property type="entry name" value="DIVALENT CATION TOLERANCE CUTA-RELATED"/>
    <property type="match status" value="1"/>
</dbReference>
<dbReference type="AlphaFoldDB" id="A0A856MD76"/>
<dbReference type="Gene3D" id="3.30.70.120">
    <property type="match status" value="1"/>
</dbReference>
<dbReference type="GO" id="GO:0010038">
    <property type="term" value="P:response to metal ion"/>
    <property type="evidence" value="ECO:0007669"/>
    <property type="project" value="InterPro"/>
</dbReference>
<dbReference type="InterPro" id="IPR015867">
    <property type="entry name" value="N-reg_PII/ATP_PRibTrfase_C"/>
</dbReference>
<comment type="similarity">
    <text evidence="1">Belongs to the CutA family.</text>
</comment>
<name>A0A856MD76_9CYAN</name>
<dbReference type="EMBL" id="CP030118">
    <property type="protein sequence ID" value="QDL08284.1"/>
    <property type="molecule type" value="Genomic_DNA"/>
</dbReference>
<dbReference type="Pfam" id="PF03091">
    <property type="entry name" value="CutA1"/>
    <property type="match status" value="1"/>
</dbReference>
<reference evidence="2 3" key="1">
    <citation type="submission" date="2018-06" db="EMBL/GenBank/DDBJ databases">
        <title>Comparative genomics of Brasilonema spp. strains.</title>
        <authorList>
            <person name="Alvarenga D.O."/>
            <person name="Fiore M.F."/>
            <person name="Varani A.M."/>
        </authorList>
    </citation>
    <scope>NUCLEOTIDE SEQUENCE [LARGE SCALE GENOMIC DNA]</scope>
    <source>
        <strain evidence="2 3">CENA114</strain>
    </source>
</reference>